<evidence type="ECO:0000256" key="1">
    <source>
        <dbReference type="SAM" id="MobiDB-lite"/>
    </source>
</evidence>
<keyword evidence="4" id="KW-1185">Reference proteome</keyword>
<dbReference type="GO" id="GO:0032039">
    <property type="term" value="C:integrator complex"/>
    <property type="evidence" value="ECO:0007669"/>
    <property type="project" value="TreeGrafter"/>
</dbReference>
<feature type="compositionally biased region" description="Polar residues" evidence="1">
    <location>
        <begin position="1"/>
        <end position="13"/>
    </location>
</feature>
<feature type="domain" description="INTS6/SAGE1/DDX26B/CT45 C-terminal" evidence="2">
    <location>
        <begin position="124"/>
        <end position="185"/>
    </location>
</feature>
<evidence type="ECO:0000259" key="2">
    <source>
        <dbReference type="Pfam" id="PF15300"/>
    </source>
</evidence>
<dbReference type="Ensembl" id="ENSPLOT00000014800.1">
    <property type="protein sequence ID" value="ENSPLOP00000013340.1"/>
    <property type="gene ID" value="ENSPLOG00000009789.1"/>
</dbReference>
<reference evidence="3" key="2">
    <citation type="submission" date="2025-09" db="UniProtKB">
        <authorList>
            <consortium name="Ensembl"/>
        </authorList>
    </citation>
    <scope>IDENTIFICATION</scope>
</reference>
<dbReference type="Pfam" id="PF15300">
    <property type="entry name" value="INT_SG_DDX_CT_C"/>
    <property type="match status" value="1"/>
</dbReference>
<dbReference type="InterPro" id="IPR029307">
    <property type="entry name" value="INT_SG_DDX_CT_C"/>
</dbReference>
<dbReference type="AlphaFoldDB" id="A0A8C8X2X4"/>
<feature type="compositionally biased region" description="Polar residues" evidence="1">
    <location>
        <begin position="20"/>
        <end position="40"/>
    </location>
</feature>
<evidence type="ECO:0000313" key="3">
    <source>
        <dbReference type="Ensembl" id="ENSPLOP00000013340.1"/>
    </source>
</evidence>
<protein>
    <recommendedName>
        <fullName evidence="2">INTS6/SAGE1/DDX26B/CT45 C-terminal domain-containing protein</fullName>
    </recommendedName>
</protein>
<dbReference type="GO" id="GO:0034472">
    <property type="term" value="P:snRNA 3'-end processing"/>
    <property type="evidence" value="ECO:0007669"/>
    <property type="project" value="TreeGrafter"/>
</dbReference>
<reference evidence="3" key="1">
    <citation type="submission" date="2025-08" db="UniProtKB">
        <authorList>
            <consortium name="Ensembl"/>
        </authorList>
    </citation>
    <scope>IDENTIFICATION</scope>
</reference>
<proteinExistence type="predicted"/>
<dbReference type="GeneTree" id="ENSGT00390000016655"/>
<sequence length="205" mass="23017">ARLTMCTQKSDPATSIPKPATNSPEHSEQNQSSRRWSTRSAGPGPALLSCTRPLGMVFHANQLDSLSHDLTRLSKGGLSHKPGSDSLAGRIIPSCLSTDDPKVARKSVLFGMMPDKLSFNPEAMNSDVKHQIMKEIRQFGRKYEKIFKLLEGIQGPPKVRRQFVEFAIKEAARFKRRDLIKHLEKILDKIESDKFLSKDKHSPNI</sequence>
<organism evidence="3 4">
    <name type="scientific">Panthera leo</name>
    <name type="common">Lion</name>
    <dbReference type="NCBI Taxonomy" id="9689"/>
    <lineage>
        <taxon>Eukaryota</taxon>
        <taxon>Metazoa</taxon>
        <taxon>Chordata</taxon>
        <taxon>Craniata</taxon>
        <taxon>Vertebrata</taxon>
        <taxon>Euteleostomi</taxon>
        <taxon>Mammalia</taxon>
        <taxon>Eutheria</taxon>
        <taxon>Laurasiatheria</taxon>
        <taxon>Carnivora</taxon>
        <taxon>Feliformia</taxon>
        <taxon>Felidae</taxon>
        <taxon>Pantherinae</taxon>
        <taxon>Panthera</taxon>
    </lineage>
</organism>
<accession>A0A8C8X2X4</accession>
<name>A0A8C8X2X4_PANLE</name>
<dbReference type="InterPro" id="IPR051113">
    <property type="entry name" value="Integrator_subunit6"/>
</dbReference>
<evidence type="ECO:0000313" key="4">
    <source>
        <dbReference type="Proteomes" id="UP000694399"/>
    </source>
</evidence>
<feature type="region of interest" description="Disordered" evidence="1">
    <location>
        <begin position="1"/>
        <end position="45"/>
    </location>
</feature>
<dbReference type="PANTHER" id="PTHR12957:SF22">
    <property type="entry name" value="INTEGRATOR COMPLEX SUBUNIT 6-LIKE"/>
    <property type="match status" value="1"/>
</dbReference>
<dbReference type="PANTHER" id="PTHR12957">
    <property type="entry name" value="DEAD/H BOX POLYPEPTIDE 26/DICE1-RELATED"/>
    <property type="match status" value="1"/>
</dbReference>
<dbReference type="Proteomes" id="UP000694399">
    <property type="component" value="Unassembled WGS sequence"/>
</dbReference>